<accession>A0A1G6WVQ4</accession>
<evidence type="ECO:0000313" key="2">
    <source>
        <dbReference type="Proteomes" id="UP000199494"/>
    </source>
</evidence>
<reference evidence="1 2" key="1">
    <citation type="submission" date="2016-10" db="EMBL/GenBank/DDBJ databases">
        <authorList>
            <person name="de Groot N.N."/>
        </authorList>
    </citation>
    <scope>NUCLEOTIDE SEQUENCE [LARGE SCALE GENOMIC DNA]</scope>
    <source>
        <strain evidence="1 2">CGMCC 4.5506</strain>
    </source>
</reference>
<keyword evidence="2" id="KW-1185">Reference proteome</keyword>
<dbReference type="EMBL" id="FMZE01000011">
    <property type="protein sequence ID" value="SDD69884.1"/>
    <property type="molecule type" value="Genomic_DNA"/>
</dbReference>
<name>A0A1G6WVQ4_9PSEU</name>
<sequence length="44" mass="5120">MRRWTALLERHRQAALADTTTDSEWQAGFCEGLRHAQHVIRKGD</sequence>
<proteinExistence type="predicted"/>
<gene>
    <name evidence="1" type="ORF">SAMN05421630_111138</name>
</gene>
<evidence type="ECO:0000313" key="1">
    <source>
        <dbReference type="EMBL" id="SDD69884.1"/>
    </source>
</evidence>
<dbReference type="Proteomes" id="UP000199494">
    <property type="component" value="Unassembled WGS sequence"/>
</dbReference>
<protein>
    <submittedName>
        <fullName evidence="1">Uncharacterized protein</fullName>
    </submittedName>
</protein>
<dbReference type="STRING" id="530584.SAMN05421630_111138"/>
<dbReference type="AlphaFoldDB" id="A0A1G6WVQ4"/>
<organism evidence="1 2">
    <name type="scientific">Prauserella marina</name>
    <dbReference type="NCBI Taxonomy" id="530584"/>
    <lineage>
        <taxon>Bacteria</taxon>
        <taxon>Bacillati</taxon>
        <taxon>Actinomycetota</taxon>
        <taxon>Actinomycetes</taxon>
        <taxon>Pseudonocardiales</taxon>
        <taxon>Pseudonocardiaceae</taxon>
        <taxon>Prauserella</taxon>
    </lineage>
</organism>